<dbReference type="Proteomes" id="UP000576225">
    <property type="component" value="Unassembled WGS sequence"/>
</dbReference>
<feature type="domain" description="DUF4143" evidence="2">
    <location>
        <begin position="201"/>
        <end position="346"/>
    </location>
</feature>
<keyword evidence="3" id="KW-0547">Nucleotide-binding</keyword>
<dbReference type="AlphaFoldDB" id="A0A848B8B5"/>
<keyword evidence="3" id="KW-0067">ATP-binding</keyword>
<reference evidence="3 4" key="1">
    <citation type="submission" date="2020-04" db="EMBL/GenBank/DDBJ databases">
        <authorList>
            <person name="Hitch T.C.A."/>
            <person name="Wylensek D."/>
            <person name="Clavel T."/>
        </authorList>
    </citation>
    <scope>NUCLEOTIDE SEQUENCE [LARGE SCALE GENOMIC DNA]</scope>
    <source>
        <strain evidence="3 4">COR2-253-APC-1A</strain>
    </source>
</reference>
<evidence type="ECO:0000313" key="3">
    <source>
        <dbReference type="EMBL" id="NMD88996.1"/>
    </source>
</evidence>
<dbReference type="RefSeq" id="WP_168963962.1">
    <property type="nucleotide sequence ID" value="NZ_JABAEW010000069.1"/>
</dbReference>
<dbReference type="SUPFAM" id="SSF52540">
    <property type="entry name" value="P-loop containing nucleoside triphosphate hydrolases"/>
    <property type="match status" value="1"/>
</dbReference>
<name>A0A848B8B5_9BACT</name>
<protein>
    <submittedName>
        <fullName evidence="3">ATP-binding protein</fullName>
    </submittedName>
</protein>
<organism evidence="3 4">
    <name type="scientific">Victivallis vadensis</name>
    <dbReference type="NCBI Taxonomy" id="172901"/>
    <lineage>
        <taxon>Bacteria</taxon>
        <taxon>Pseudomonadati</taxon>
        <taxon>Lentisphaerota</taxon>
        <taxon>Lentisphaeria</taxon>
        <taxon>Victivallales</taxon>
        <taxon>Victivallaceae</taxon>
        <taxon>Victivallis</taxon>
    </lineage>
</organism>
<accession>A0A848B8B5</accession>
<dbReference type="Gene3D" id="3.40.50.300">
    <property type="entry name" value="P-loop containing nucleotide triphosphate hydrolases"/>
    <property type="match status" value="1"/>
</dbReference>
<dbReference type="InterPro" id="IPR025420">
    <property type="entry name" value="DUF4143"/>
</dbReference>
<evidence type="ECO:0000259" key="1">
    <source>
        <dbReference type="Pfam" id="PF13173"/>
    </source>
</evidence>
<dbReference type="InterPro" id="IPR041682">
    <property type="entry name" value="AAA_14"/>
</dbReference>
<dbReference type="InterPro" id="IPR027417">
    <property type="entry name" value="P-loop_NTPase"/>
</dbReference>
<evidence type="ECO:0000313" key="4">
    <source>
        <dbReference type="Proteomes" id="UP000576225"/>
    </source>
</evidence>
<feature type="domain" description="AAA" evidence="1">
    <location>
        <begin position="20"/>
        <end position="150"/>
    </location>
</feature>
<dbReference type="EMBL" id="JABAEW010000069">
    <property type="protein sequence ID" value="NMD88996.1"/>
    <property type="molecule type" value="Genomic_DNA"/>
</dbReference>
<sequence length="402" mass="46534">MIIRQEYLDRIQPFIGKPVIKAVTGLRRVGKSVFIRQIINQLKQNGIAEKNIVYVDIESLEFDFIRTYQDLNRYVLEQTAGIEGKIYVFIDEIQDISEWERTVASWSGQPDRYDVTITGSNSTMFSGQLSTKLTGRYIEFPIYPLSLREFRDFFPEFSDNEKLFDNYLRYGGLPGLRILDELRDETVLPFLRSIHDTIVLKDIVARRNIRNTSLLADICRFTYDNISKPLTASSISAYLKNQKISVTVPSVINYLTGLVDSQLFYKAYRFDLKGKRQLEINNKYYAADLGLRHSQIGYRSSDISYLMENLVYLELLRCFDQVYTGEIGKWEVDFVALKNAKPHYFQVTMNLAEPAVIERETRSLLAIQDNFPKTIITYDKIHGDGIAGIEVVNLIDFLLEAY</sequence>
<dbReference type="PANTHER" id="PTHR33295:SF20">
    <property type="entry name" value="ATPASE"/>
    <property type="match status" value="1"/>
</dbReference>
<evidence type="ECO:0000259" key="2">
    <source>
        <dbReference type="Pfam" id="PF13635"/>
    </source>
</evidence>
<gene>
    <name evidence="3" type="ORF">HF882_20640</name>
</gene>
<dbReference type="Pfam" id="PF13173">
    <property type="entry name" value="AAA_14"/>
    <property type="match status" value="1"/>
</dbReference>
<dbReference type="PANTHER" id="PTHR33295">
    <property type="entry name" value="ATPASE"/>
    <property type="match status" value="1"/>
</dbReference>
<dbReference type="GO" id="GO:0005524">
    <property type="term" value="F:ATP binding"/>
    <property type="evidence" value="ECO:0007669"/>
    <property type="project" value="UniProtKB-KW"/>
</dbReference>
<proteinExistence type="predicted"/>
<comment type="caution">
    <text evidence="3">The sequence shown here is derived from an EMBL/GenBank/DDBJ whole genome shotgun (WGS) entry which is preliminary data.</text>
</comment>
<dbReference type="Pfam" id="PF13635">
    <property type="entry name" value="DUF4143"/>
    <property type="match status" value="1"/>
</dbReference>